<protein>
    <submittedName>
        <fullName evidence="1">Uncharacterized protein</fullName>
    </submittedName>
</protein>
<sequence>MEKFWDRSHFRNPSSIWPVWALAVSFHRLRAQTLRPAVTMQTRVVCFNGASEVVLMRV</sequence>
<dbReference type="AlphaFoldDB" id="A0A0E9P9Q3"/>
<proteinExistence type="predicted"/>
<organism evidence="1">
    <name type="scientific">Anguilla anguilla</name>
    <name type="common">European freshwater eel</name>
    <name type="synonym">Muraena anguilla</name>
    <dbReference type="NCBI Taxonomy" id="7936"/>
    <lineage>
        <taxon>Eukaryota</taxon>
        <taxon>Metazoa</taxon>
        <taxon>Chordata</taxon>
        <taxon>Craniata</taxon>
        <taxon>Vertebrata</taxon>
        <taxon>Euteleostomi</taxon>
        <taxon>Actinopterygii</taxon>
        <taxon>Neopterygii</taxon>
        <taxon>Teleostei</taxon>
        <taxon>Anguilliformes</taxon>
        <taxon>Anguillidae</taxon>
        <taxon>Anguilla</taxon>
    </lineage>
</organism>
<reference evidence="1" key="2">
    <citation type="journal article" date="2015" name="Fish Shellfish Immunol.">
        <title>Early steps in the European eel (Anguilla anguilla)-Vibrio vulnificus interaction in the gills: Role of the RtxA13 toxin.</title>
        <authorList>
            <person name="Callol A."/>
            <person name="Pajuelo D."/>
            <person name="Ebbesson L."/>
            <person name="Teles M."/>
            <person name="MacKenzie S."/>
            <person name="Amaro C."/>
        </authorList>
    </citation>
    <scope>NUCLEOTIDE SEQUENCE</scope>
</reference>
<reference evidence="1" key="1">
    <citation type="submission" date="2014-11" db="EMBL/GenBank/DDBJ databases">
        <authorList>
            <person name="Amaro Gonzalez C."/>
        </authorList>
    </citation>
    <scope>NUCLEOTIDE SEQUENCE</scope>
</reference>
<accession>A0A0E9P9Q3</accession>
<name>A0A0E9P9Q3_ANGAN</name>
<dbReference type="EMBL" id="GBXM01107186">
    <property type="protein sequence ID" value="JAH01391.1"/>
    <property type="molecule type" value="Transcribed_RNA"/>
</dbReference>
<evidence type="ECO:0000313" key="1">
    <source>
        <dbReference type="EMBL" id="JAH01391.1"/>
    </source>
</evidence>